<name>A0A0C2IRT3_THEKT</name>
<dbReference type="PANTHER" id="PTHR19303">
    <property type="entry name" value="TRANSPOSON"/>
    <property type="match status" value="1"/>
</dbReference>
<proteinExistence type="predicted"/>
<dbReference type="EMBL" id="JWZT01002965">
    <property type="protein sequence ID" value="KII68109.1"/>
    <property type="molecule type" value="Genomic_DNA"/>
</dbReference>
<reference evidence="2 3" key="1">
    <citation type="journal article" date="2014" name="Genome Biol. Evol.">
        <title>The genome of the myxosporean Thelohanellus kitauei shows adaptations to nutrient acquisition within its fish host.</title>
        <authorList>
            <person name="Yang Y."/>
            <person name="Xiong J."/>
            <person name="Zhou Z."/>
            <person name="Huo F."/>
            <person name="Miao W."/>
            <person name="Ran C."/>
            <person name="Liu Y."/>
            <person name="Zhang J."/>
            <person name="Feng J."/>
            <person name="Wang M."/>
            <person name="Wang M."/>
            <person name="Wang L."/>
            <person name="Yao B."/>
        </authorList>
    </citation>
    <scope>NUCLEOTIDE SEQUENCE [LARGE SCALE GENOMIC DNA]</scope>
    <source>
        <strain evidence="2">Wuqing</strain>
    </source>
</reference>
<evidence type="ECO:0000313" key="3">
    <source>
        <dbReference type="Proteomes" id="UP000031668"/>
    </source>
</evidence>
<protein>
    <recommendedName>
        <fullName evidence="1">DDE-1 domain-containing protein</fullName>
    </recommendedName>
</protein>
<sequence>MVGYRDGKKDTVLNLKIAHGEKSSADNESAKQWKITKIPNFLENFCDDDIYNADETRLYFVLRQTTMDRITLFCCTNMSDTDKRKLLMIGKSARPRCFKGLRMVGLPVECHTNKNANILLLVDNCAAHPHSDNLQNIQPEFLPPYTTSLVQPMDMGIIKNFKTLYRGKLVNYILESIDENLLTSSTTAREISSNVSLLQAIQFVADSWRAIKTTTIQNCFTICSFKPLDISEILSNKENEDIWQDLIVEGIKSKHEKFEDDDDDESPVSVTDQEAKKCMAVLQRYFMQE</sequence>
<gene>
    <name evidence="2" type="ORF">RF11_06316</name>
</gene>
<dbReference type="GO" id="GO:0005634">
    <property type="term" value="C:nucleus"/>
    <property type="evidence" value="ECO:0007669"/>
    <property type="project" value="TreeGrafter"/>
</dbReference>
<dbReference type="OMA" id="PMDMGII"/>
<dbReference type="AlphaFoldDB" id="A0A0C2IRT3"/>
<feature type="domain" description="DDE-1" evidence="1">
    <location>
        <begin position="113"/>
        <end position="220"/>
    </location>
</feature>
<dbReference type="GO" id="GO:0003677">
    <property type="term" value="F:DNA binding"/>
    <property type="evidence" value="ECO:0007669"/>
    <property type="project" value="TreeGrafter"/>
</dbReference>
<evidence type="ECO:0000313" key="2">
    <source>
        <dbReference type="EMBL" id="KII68109.1"/>
    </source>
</evidence>
<dbReference type="InterPro" id="IPR050863">
    <property type="entry name" value="CenT-Element_Derived"/>
</dbReference>
<dbReference type="OrthoDB" id="125347at2759"/>
<organism evidence="2 3">
    <name type="scientific">Thelohanellus kitauei</name>
    <name type="common">Myxosporean</name>
    <dbReference type="NCBI Taxonomy" id="669202"/>
    <lineage>
        <taxon>Eukaryota</taxon>
        <taxon>Metazoa</taxon>
        <taxon>Cnidaria</taxon>
        <taxon>Myxozoa</taxon>
        <taxon>Myxosporea</taxon>
        <taxon>Bivalvulida</taxon>
        <taxon>Platysporina</taxon>
        <taxon>Myxobolidae</taxon>
        <taxon>Thelohanellus</taxon>
    </lineage>
</organism>
<dbReference type="InterPro" id="IPR004875">
    <property type="entry name" value="DDE_SF_endonuclease_dom"/>
</dbReference>
<comment type="caution">
    <text evidence="2">The sequence shown here is derived from an EMBL/GenBank/DDBJ whole genome shotgun (WGS) entry which is preliminary data.</text>
</comment>
<evidence type="ECO:0000259" key="1">
    <source>
        <dbReference type="Pfam" id="PF03184"/>
    </source>
</evidence>
<dbReference type="Pfam" id="PF03184">
    <property type="entry name" value="DDE_1"/>
    <property type="match status" value="1"/>
</dbReference>
<accession>A0A0C2IRT3</accession>
<keyword evidence="3" id="KW-1185">Reference proteome</keyword>
<dbReference type="Proteomes" id="UP000031668">
    <property type="component" value="Unassembled WGS sequence"/>
</dbReference>
<dbReference type="PANTHER" id="PTHR19303:SF73">
    <property type="entry name" value="PROTEIN PDC2"/>
    <property type="match status" value="1"/>
</dbReference>